<dbReference type="Gene3D" id="1.10.10.160">
    <property type="match status" value="1"/>
</dbReference>
<dbReference type="InterPro" id="IPR014016">
    <property type="entry name" value="UvrD-like_ATP-bd"/>
</dbReference>
<dbReference type="Gene3D" id="3.40.50.300">
    <property type="entry name" value="P-loop containing nucleotide triphosphate hydrolases"/>
    <property type="match status" value="3"/>
</dbReference>
<reference evidence="14 15" key="1">
    <citation type="submission" date="2019-02" db="EMBL/GenBank/DDBJ databases">
        <title>Genome sequencing of the rare red list fungi Hericium alpestre (H. flagellum).</title>
        <authorList>
            <person name="Buettner E."/>
            <person name="Kellner H."/>
        </authorList>
    </citation>
    <scope>NUCLEOTIDE SEQUENCE [LARGE SCALE GENOMIC DNA]</scope>
    <source>
        <strain evidence="14 15">DSM 108284</strain>
    </source>
</reference>
<dbReference type="Proteomes" id="UP000298061">
    <property type="component" value="Unassembled WGS sequence"/>
</dbReference>
<dbReference type="InterPro" id="IPR014017">
    <property type="entry name" value="DNA_helicase_UvrD-like_C"/>
</dbReference>
<dbReference type="GO" id="GO:0000725">
    <property type="term" value="P:recombinational repair"/>
    <property type="evidence" value="ECO:0007669"/>
    <property type="project" value="TreeGrafter"/>
</dbReference>
<dbReference type="PANTHER" id="PTHR11070:SF2">
    <property type="entry name" value="ATP-DEPENDENT DNA HELICASE SRS2"/>
    <property type="match status" value="1"/>
</dbReference>
<evidence type="ECO:0000256" key="6">
    <source>
        <dbReference type="ARBA" id="ARBA00023125"/>
    </source>
</evidence>
<feature type="domain" description="UvrD-like helicase C-terminal" evidence="13">
    <location>
        <begin position="539"/>
        <end position="867"/>
    </location>
</feature>
<dbReference type="PROSITE" id="PS51217">
    <property type="entry name" value="UVRD_HELICASE_CTER"/>
    <property type="match status" value="1"/>
</dbReference>
<evidence type="ECO:0000256" key="7">
    <source>
        <dbReference type="ARBA" id="ARBA00023235"/>
    </source>
</evidence>
<sequence length="895" mass="101615">MYNDLPLDITDRIFTSFTDFESLWTAIRVSKHSYSVFKLRSTSILYAVSVNIAGRNVIHVLRLVRTATNLASSDSEGVDAIPAWKDVPRYPVTTEQRRLLIKYADVLQGWESFLSRRHKDCTVSAVTLTDAESDRFQQAMCEFWMYQQCFGEIWREDILDDTPMDIELQIMFLKRLSTEELQRFASVCLFMKDTCIWLCRAFGWNNDIGYRVVAALTHPTPYPTSVHLSVIMDELLSTLNGPQRKSVEHPPNVPLQILAGPGSGKTKVLTTRIAYLILRHAIAPSTICAVTFTNKAANEMKLRLTKLIGKEKVMRLKMGTFHALCARFLRQHAALVGLEGNFTICDAEESKKLVGKILKTYKDYIIAHKIMFDDSKEIVSKISKAKTKGYEPDDMVAILLDDLKGKTIPHKNLATLKDLDPAGWIFVEVYREYERTLRATNSLDFDDLLIWGVKLFGKHKQAAAWCKHVLVDEFQDTNTVQYDLMRYIADANRCVTIVGDPDQSIYGWRSADIGNLKNMQRDFPSTKQIFLEQNYRSTASILALSLGIISGDNVRIKKTLHTAHPSGPRPMMHRFLDEKMEAQFIGTEMKRVVAATGGILDWNDFAILLRFSALSREIEASLQREGIPYRMLGGHKFFERLEVKDILAYLQLVDNPQFLPAFMRTINLPPRNIGEKSIAQVIQRAEQAGLSPMALVERIHDGKVPDIKPPLKRKVGPFVTTLRTLREQANSGTSPAMLIRKLLELIKYTDHLKKSHEDWETRLENIVELINFASQEKETALDAPPTEAAKVPVRDHRATQLEDEGLVIIEDDSRNAMSQSTDADDNADNETPLRQFLQASMLSTDSQTKDDDNKDKVTISTCHAAKGLEWPVVMVPAVENKVFPHKRSDDHAEER</sequence>
<evidence type="ECO:0000256" key="9">
    <source>
        <dbReference type="ARBA" id="ARBA00034808"/>
    </source>
</evidence>
<dbReference type="PANTHER" id="PTHR11070">
    <property type="entry name" value="UVRD / RECB / PCRA DNA HELICASE FAMILY MEMBER"/>
    <property type="match status" value="1"/>
</dbReference>
<dbReference type="InterPro" id="IPR013986">
    <property type="entry name" value="DExx_box_DNA_helicase_dom_sf"/>
</dbReference>
<keyword evidence="3 11" id="KW-0378">Hydrolase</keyword>
<gene>
    <name evidence="14" type="ORF">EWM64_g1894</name>
</gene>
<dbReference type="InterPro" id="IPR000212">
    <property type="entry name" value="DNA_helicase_UvrD/REP"/>
</dbReference>
<dbReference type="EC" id="5.6.2.4" evidence="9"/>
<dbReference type="Gene3D" id="1.10.486.10">
    <property type="entry name" value="PCRA, domain 4"/>
    <property type="match status" value="2"/>
</dbReference>
<evidence type="ECO:0000313" key="15">
    <source>
        <dbReference type="Proteomes" id="UP000298061"/>
    </source>
</evidence>
<keyword evidence="2 11" id="KW-0547">Nucleotide-binding</keyword>
<evidence type="ECO:0000313" key="14">
    <source>
        <dbReference type="EMBL" id="TFY82118.1"/>
    </source>
</evidence>
<evidence type="ECO:0000256" key="3">
    <source>
        <dbReference type="ARBA" id="ARBA00022801"/>
    </source>
</evidence>
<dbReference type="SUPFAM" id="SSF52540">
    <property type="entry name" value="P-loop containing nucleoside triphosphate hydrolases"/>
    <property type="match status" value="1"/>
</dbReference>
<protein>
    <recommendedName>
        <fullName evidence="9">DNA 3'-5' helicase</fullName>
        <ecNumber evidence="9">5.6.2.4</ecNumber>
    </recommendedName>
</protein>
<evidence type="ECO:0000256" key="10">
    <source>
        <dbReference type="ARBA" id="ARBA00048988"/>
    </source>
</evidence>
<dbReference type="AlphaFoldDB" id="A0A4Z0A955"/>
<keyword evidence="6" id="KW-0238">DNA-binding</keyword>
<evidence type="ECO:0000256" key="1">
    <source>
        <dbReference type="ARBA" id="ARBA00009922"/>
    </source>
</evidence>
<dbReference type="STRING" id="135208.A0A4Z0A955"/>
<evidence type="ECO:0000256" key="4">
    <source>
        <dbReference type="ARBA" id="ARBA00022806"/>
    </source>
</evidence>
<dbReference type="GO" id="GO:0043138">
    <property type="term" value="F:3'-5' DNA helicase activity"/>
    <property type="evidence" value="ECO:0007669"/>
    <property type="project" value="UniProtKB-EC"/>
</dbReference>
<keyword evidence="7" id="KW-0413">Isomerase</keyword>
<accession>A0A4Z0A955</accession>
<comment type="caution">
    <text evidence="14">The sequence shown here is derived from an EMBL/GenBank/DDBJ whole genome shotgun (WGS) entry which is preliminary data.</text>
</comment>
<evidence type="ECO:0000256" key="11">
    <source>
        <dbReference type="PROSITE-ProRule" id="PRU00560"/>
    </source>
</evidence>
<dbReference type="Pfam" id="PF13361">
    <property type="entry name" value="UvrD_C"/>
    <property type="match status" value="1"/>
</dbReference>
<evidence type="ECO:0000259" key="13">
    <source>
        <dbReference type="PROSITE" id="PS51217"/>
    </source>
</evidence>
<proteinExistence type="inferred from homology"/>
<keyword evidence="4 11" id="KW-0347">Helicase</keyword>
<feature type="binding site" evidence="11">
    <location>
        <begin position="259"/>
        <end position="266"/>
    </location>
    <ligand>
        <name>ATP</name>
        <dbReference type="ChEBI" id="CHEBI:30616"/>
    </ligand>
</feature>
<dbReference type="GO" id="GO:0003677">
    <property type="term" value="F:DNA binding"/>
    <property type="evidence" value="ECO:0007669"/>
    <property type="project" value="UniProtKB-KW"/>
</dbReference>
<comment type="similarity">
    <text evidence="1">Belongs to the helicase family. UvrD subfamily.</text>
</comment>
<dbReference type="InterPro" id="IPR027417">
    <property type="entry name" value="P-loop_NTPase"/>
</dbReference>
<organism evidence="14 15">
    <name type="scientific">Hericium alpestre</name>
    <dbReference type="NCBI Taxonomy" id="135208"/>
    <lineage>
        <taxon>Eukaryota</taxon>
        <taxon>Fungi</taxon>
        <taxon>Dikarya</taxon>
        <taxon>Basidiomycota</taxon>
        <taxon>Agaricomycotina</taxon>
        <taxon>Agaricomycetes</taxon>
        <taxon>Russulales</taxon>
        <taxon>Hericiaceae</taxon>
        <taxon>Hericium</taxon>
    </lineage>
</organism>
<feature type="domain" description="UvrD-like helicase ATP-binding" evidence="12">
    <location>
        <begin position="238"/>
        <end position="538"/>
    </location>
</feature>
<comment type="catalytic activity">
    <reaction evidence="10">
        <text>ATP + H2O = ADP + phosphate + H(+)</text>
        <dbReference type="Rhea" id="RHEA:13065"/>
        <dbReference type="ChEBI" id="CHEBI:15377"/>
        <dbReference type="ChEBI" id="CHEBI:15378"/>
        <dbReference type="ChEBI" id="CHEBI:30616"/>
        <dbReference type="ChEBI" id="CHEBI:43474"/>
        <dbReference type="ChEBI" id="CHEBI:456216"/>
        <dbReference type="EC" id="5.6.2.4"/>
    </reaction>
</comment>
<evidence type="ECO:0000259" key="12">
    <source>
        <dbReference type="PROSITE" id="PS51198"/>
    </source>
</evidence>
<evidence type="ECO:0000256" key="2">
    <source>
        <dbReference type="ARBA" id="ARBA00022741"/>
    </source>
</evidence>
<comment type="catalytic activity">
    <reaction evidence="8">
        <text>Couples ATP hydrolysis with the unwinding of duplex DNA by translocating in the 3'-5' direction.</text>
        <dbReference type="EC" id="5.6.2.4"/>
    </reaction>
</comment>
<evidence type="ECO:0000256" key="8">
    <source>
        <dbReference type="ARBA" id="ARBA00034617"/>
    </source>
</evidence>
<dbReference type="CDD" id="cd17932">
    <property type="entry name" value="DEXQc_UvrD"/>
    <property type="match status" value="1"/>
</dbReference>
<dbReference type="OrthoDB" id="1470711at2759"/>
<dbReference type="GO" id="GO:0005634">
    <property type="term" value="C:nucleus"/>
    <property type="evidence" value="ECO:0007669"/>
    <property type="project" value="TreeGrafter"/>
</dbReference>
<dbReference type="Pfam" id="PF00580">
    <property type="entry name" value="UvrD-helicase"/>
    <property type="match status" value="1"/>
</dbReference>
<evidence type="ECO:0000256" key="5">
    <source>
        <dbReference type="ARBA" id="ARBA00022840"/>
    </source>
</evidence>
<keyword evidence="15" id="KW-1185">Reference proteome</keyword>
<name>A0A4Z0A955_9AGAM</name>
<dbReference type="PROSITE" id="PS51198">
    <property type="entry name" value="UVRD_HELICASE_ATP_BIND"/>
    <property type="match status" value="1"/>
</dbReference>
<keyword evidence="5 11" id="KW-0067">ATP-binding</keyword>
<dbReference type="GO" id="GO:0005524">
    <property type="term" value="F:ATP binding"/>
    <property type="evidence" value="ECO:0007669"/>
    <property type="project" value="UniProtKB-UniRule"/>
</dbReference>
<dbReference type="GO" id="GO:0016787">
    <property type="term" value="F:hydrolase activity"/>
    <property type="evidence" value="ECO:0007669"/>
    <property type="project" value="UniProtKB-UniRule"/>
</dbReference>
<dbReference type="EMBL" id="SFCI01000141">
    <property type="protein sequence ID" value="TFY82118.1"/>
    <property type="molecule type" value="Genomic_DNA"/>
</dbReference>